<feature type="transmembrane region" description="Helical" evidence="5">
    <location>
        <begin position="553"/>
        <end position="573"/>
    </location>
</feature>
<dbReference type="Pfam" id="PF00069">
    <property type="entry name" value="Pkinase"/>
    <property type="match status" value="1"/>
</dbReference>
<dbReference type="CDD" id="cd00143">
    <property type="entry name" value="PP2Cc"/>
    <property type="match status" value="1"/>
</dbReference>
<evidence type="ECO:0000313" key="8">
    <source>
        <dbReference type="EMBL" id="NML14343.1"/>
    </source>
</evidence>
<accession>A0A848F7L9</accession>
<keyword evidence="9" id="KW-1185">Reference proteome</keyword>
<dbReference type="AlphaFoldDB" id="A0A848F7L9"/>
<evidence type="ECO:0000256" key="2">
    <source>
        <dbReference type="ARBA" id="ARBA00022741"/>
    </source>
</evidence>
<dbReference type="InterPro" id="IPR011009">
    <property type="entry name" value="Kinase-like_dom_sf"/>
</dbReference>
<keyword evidence="4" id="KW-0067">ATP-binding</keyword>
<gene>
    <name evidence="8" type="ORF">HHL10_05040</name>
</gene>
<dbReference type="Pfam" id="PF13672">
    <property type="entry name" value="PP2C_2"/>
    <property type="match status" value="1"/>
</dbReference>
<protein>
    <submittedName>
        <fullName evidence="8">Bifunctional protein-serine/threonine kinase/phosphatase</fullName>
    </submittedName>
</protein>
<feature type="domain" description="PPM-type phosphatase" evidence="7">
    <location>
        <begin position="8"/>
        <end position="239"/>
    </location>
</feature>
<sequence length="578" mass="63700">MPARLQVAIGQYSSPGRKPTQQDFHGACLPAEPALSAKGIVLAIADGISSSEFSHIASQTAVRSLLEDYYCTSDAWSVKNSVERVLAATNAWLYAQTQQGLGRHDKDRGHVCTLSALVLKSGTAHLFHVGDGRICRVHAQALEPLTQEHRVRISSQESYLGRALGIAGHLEVDYRALAVAPGDIFLLTTDGVHEHVGENFILAAVAAHADDLHQAARHIGEEAFQRGSPDNLTVQLLRVESVPDAQAGDIRQQVAELPPPPILEPRMVLDGYRIVREIHASSRSHIYLAVNEETREAVALKTPAIDVQGDPACLERFLMEEWIARRLASAHVLKPCGTARLRRHLYVAMEYVEGRTLAQWMIDHPRPSLDAVRGIVAQIARGLRAFHRLEMLHQDLRPENILIDATGTVKIIDFGSTRVAGIAEAMAPGRNEGIPGTAQYAAPEYFLGEEGTPRSDLFALGVLSYQMLGGKLPYGLEPPKTRSRTAQRKLRYASLLEVRRDIPRWIDEAIQMAVQPDPAGRQGDVSEFMHDLHHPRPEFLVRRHVPLIERHPVLFWKTLALGLTVALVAVLALQAAAR</sequence>
<comment type="caution">
    <text evidence="8">The sequence shown here is derived from an EMBL/GenBank/DDBJ whole genome shotgun (WGS) entry which is preliminary data.</text>
</comment>
<evidence type="ECO:0000256" key="4">
    <source>
        <dbReference type="ARBA" id="ARBA00022840"/>
    </source>
</evidence>
<keyword evidence="3 8" id="KW-0418">Kinase</keyword>
<dbReference type="EMBL" id="JABBFW010000002">
    <property type="protein sequence ID" value="NML14343.1"/>
    <property type="molecule type" value="Genomic_DNA"/>
</dbReference>
<dbReference type="SMART" id="SM00331">
    <property type="entry name" value="PP2C_SIG"/>
    <property type="match status" value="1"/>
</dbReference>
<feature type="domain" description="Protein kinase" evidence="6">
    <location>
        <begin position="272"/>
        <end position="533"/>
    </location>
</feature>
<dbReference type="PANTHER" id="PTHR43289">
    <property type="entry name" value="MITOGEN-ACTIVATED PROTEIN KINASE KINASE KINASE 20-RELATED"/>
    <property type="match status" value="1"/>
</dbReference>
<dbReference type="Proteomes" id="UP000574067">
    <property type="component" value="Unassembled WGS sequence"/>
</dbReference>
<dbReference type="GO" id="GO:0004674">
    <property type="term" value="F:protein serine/threonine kinase activity"/>
    <property type="evidence" value="ECO:0007669"/>
    <property type="project" value="TreeGrafter"/>
</dbReference>
<reference evidence="8 9" key="1">
    <citation type="submission" date="2020-04" db="EMBL/GenBank/DDBJ databases">
        <title>Azohydromonas sp. isolated from soil.</title>
        <authorList>
            <person name="Dahal R.H."/>
        </authorList>
    </citation>
    <scope>NUCLEOTIDE SEQUENCE [LARGE SCALE GENOMIC DNA]</scope>
    <source>
        <strain evidence="8 9">G-1-1-14</strain>
    </source>
</reference>
<evidence type="ECO:0000313" key="9">
    <source>
        <dbReference type="Proteomes" id="UP000574067"/>
    </source>
</evidence>
<evidence type="ECO:0000259" key="6">
    <source>
        <dbReference type="PROSITE" id="PS50011"/>
    </source>
</evidence>
<dbReference type="PROSITE" id="PS50011">
    <property type="entry name" value="PROTEIN_KINASE_DOM"/>
    <property type="match status" value="1"/>
</dbReference>
<dbReference type="PROSITE" id="PS51746">
    <property type="entry name" value="PPM_2"/>
    <property type="match status" value="1"/>
</dbReference>
<evidence type="ECO:0000256" key="5">
    <source>
        <dbReference type="SAM" id="Phobius"/>
    </source>
</evidence>
<keyword evidence="1" id="KW-0808">Transferase</keyword>
<dbReference type="SMART" id="SM00332">
    <property type="entry name" value="PP2Cc"/>
    <property type="match status" value="1"/>
</dbReference>
<dbReference type="PANTHER" id="PTHR43289:SF6">
    <property type="entry name" value="SERINE_THREONINE-PROTEIN KINASE NEKL-3"/>
    <property type="match status" value="1"/>
</dbReference>
<dbReference type="Gene3D" id="3.30.200.20">
    <property type="entry name" value="Phosphorylase Kinase, domain 1"/>
    <property type="match status" value="1"/>
</dbReference>
<dbReference type="InterPro" id="IPR000719">
    <property type="entry name" value="Prot_kinase_dom"/>
</dbReference>
<dbReference type="Gene3D" id="1.10.510.10">
    <property type="entry name" value="Transferase(Phosphotransferase) domain 1"/>
    <property type="match status" value="1"/>
</dbReference>
<dbReference type="InterPro" id="IPR036457">
    <property type="entry name" value="PPM-type-like_dom_sf"/>
</dbReference>
<evidence type="ECO:0000259" key="7">
    <source>
        <dbReference type="PROSITE" id="PS51746"/>
    </source>
</evidence>
<organism evidence="8 9">
    <name type="scientific">Azohydromonas caseinilytica</name>
    <dbReference type="NCBI Taxonomy" id="2728836"/>
    <lineage>
        <taxon>Bacteria</taxon>
        <taxon>Pseudomonadati</taxon>
        <taxon>Pseudomonadota</taxon>
        <taxon>Betaproteobacteria</taxon>
        <taxon>Burkholderiales</taxon>
        <taxon>Sphaerotilaceae</taxon>
        <taxon>Azohydromonas</taxon>
    </lineage>
</organism>
<evidence type="ECO:0000256" key="3">
    <source>
        <dbReference type="ARBA" id="ARBA00022777"/>
    </source>
</evidence>
<proteinExistence type="predicted"/>
<dbReference type="SUPFAM" id="SSF81606">
    <property type="entry name" value="PP2C-like"/>
    <property type="match status" value="1"/>
</dbReference>
<dbReference type="GO" id="GO:0005524">
    <property type="term" value="F:ATP binding"/>
    <property type="evidence" value="ECO:0007669"/>
    <property type="project" value="UniProtKB-KW"/>
</dbReference>
<dbReference type="InterPro" id="IPR001932">
    <property type="entry name" value="PPM-type_phosphatase-like_dom"/>
</dbReference>
<dbReference type="InterPro" id="IPR008266">
    <property type="entry name" value="Tyr_kinase_AS"/>
</dbReference>
<dbReference type="SUPFAM" id="SSF56112">
    <property type="entry name" value="Protein kinase-like (PK-like)"/>
    <property type="match status" value="1"/>
</dbReference>
<dbReference type="Gene3D" id="3.60.40.10">
    <property type="entry name" value="PPM-type phosphatase domain"/>
    <property type="match status" value="1"/>
</dbReference>
<keyword evidence="5" id="KW-1133">Transmembrane helix</keyword>
<dbReference type="PROSITE" id="PS00109">
    <property type="entry name" value="PROTEIN_KINASE_TYR"/>
    <property type="match status" value="1"/>
</dbReference>
<keyword evidence="5" id="KW-0472">Membrane</keyword>
<evidence type="ECO:0000256" key="1">
    <source>
        <dbReference type="ARBA" id="ARBA00022679"/>
    </source>
</evidence>
<keyword evidence="2" id="KW-0547">Nucleotide-binding</keyword>
<name>A0A848F7L9_9BURK</name>
<keyword evidence="5" id="KW-0812">Transmembrane</keyword>
<dbReference type="CDD" id="cd14014">
    <property type="entry name" value="STKc_PknB_like"/>
    <property type="match status" value="1"/>
</dbReference>
<dbReference type="RefSeq" id="WP_169159232.1">
    <property type="nucleotide sequence ID" value="NZ_JABBFW010000002.1"/>
</dbReference>